<dbReference type="Pfam" id="PF07980">
    <property type="entry name" value="SusD_RagB"/>
    <property type="match status" value="1"/>
</dbReference>
<evidence type="ECO:0000259" key="8">
    <source>
        <dbReference type="Pfam" id="PF14322"/>
    </source>
</evidence>
<comment type="caution">
    <text evidence="9">The sequence shown here is derived from an EMBL/GenBank/DDBJ whole genome shotgun (WGS) entry which is preliminary data.</text>
</comment>
<proteinExistence type="inferred from homology"/>
<dbReference type="RefSeq" id="WP_382318481.1">
    <property type="nucleotide sequence ID" value="NZ_JBHUFD010000019.1"/>
</dbReference>
<accession>A0ABW4R1P3</accession>
<dbReference type="Proteomes" id="UP001597197">
    <property type="component" value="Unassembled WGS sequence"/>
</dbReference>
<evidence type="ECO:0000256" key="1">
    <source>
        <dbReference type="ARBA" id="ARBA00004442"/>
    </source>
</evidence>
<dbReference type="PROSITE" id="PS51257">
    <property type="entry name" value="PROKAR_LIPOPROTEIN"/>
    <property type="match status" value="1"/>
</dbReference>
<evidence type="ECO:0000313" key="10">
    <source>
        <dbReference type="Proteomes" id="UP001597197"/>
    </source>
</evidence>
<evidence type="ECO:0000313" key="9">
    <source>
        <dbReference type="EMBL" id="MFD1875607.1"/>
    </source>
</evidence>
<reference evidence="10" key="1">
    <citation type="journal article" date="2019" name="Int. J. Syst. Evol. Microbiol.">
        <title>The Global Catalogue of Microorganisms (GCM) 10K type strain sequencing project: providing services to taxonomists for standard genome sequencing and annotation.</title>
        <authorList>
            <consortium name="The Broad Institute Genomics Platform"/>
            <consortium name="The Broad Institute Genome Sequencing Center for Infectious Disease"/>
            <person name="Wu L."/>
            <person name="Ma J."/>
        </authorList>
    </citation>
    <scope>NUCLEOTIDE SEQUENCE [LARGE SCALE GENOMIC DNA]</scope>
    <source>
        <strain evidence="10">CGMCC 1.15795</strain>
    </source>
</reference>
<feature type="domain" description="SusD-like N-terminal" evidence="8">
    <location>
        <begin position="23"/>
        <end position="230"/>
    </location>
</feature>
<sequence length="499" mass="54154">MNSKYYFTLTLGLGLSLTSCSSFLDQLPESTRTTTVFYQTRSDFYNALLGGYAGLKLPGVYASGSGALMVLEEIASDNTTFGATRQPVNNSIFEIDDLFFTKSNTAVQDAWRDHYLAIGRLNPIIQKLPDATLTQVDKDRFEGEARFLRALYYFNLVRLFGDVQLITEPVAGPDATANVPRSPQADVYRLIIDDLTIAAAKLPTIAAIPATEAGRASQWAAKALLGKVYMQMRDYTKALPVLQDVNANSGRSLMASFPAVFAATTTYTANTEYLFAVQYKSGLLAQGASAVGSSGGVGVTQGSDVWSNWAPVGSGFMLGTNGGGGGGFNTPTADLTNAFETGDPRKAASLLETYPLSNTASAPGRYVVKFRQQGAVNGDADVDFPILRLADVILLYAEALNEQGQTSAAIAQLNRIRTRVSLPAKSLTLTQADTKLAIEQERRVELAFENQRWPDLIRTNRYVPVMQAKGFTIQPFQNLYPVPQRETDLNAKLSQNPGY</sequence>
<feature type="chain" id="PRO_5045733197" evidence="6">
    <location>
        <begin position="25"/>
        <end position="499"/>
    </location>
</feature>
<evidence type="ECO:0000256" key="3">
    <source>
        <dbReference type="ARBA" id="ARBA00022729"/>
    </source>
</evidence>
<dbReference type="InterPro" id="IPR012944">
    <property type="entry name" value="SusD_RagB_dom"/>
</dbReference>
<organism evidence="9 10">
    <name type="scientific">Hymenobacter bucti</name>
    <dbReference type="NCBI Taxonomy" id="1844114"/>
    <lineage>
        <taxon>Bacteria</taxon>
        <taxon>Pseudomonadati</taxon>
        <taxon>Bacteroidota</taxon>
        <taxon>Cytophagia</taxon>
        <taxon>Cytophagales</taxon>
        <taxon>Hymenobacteraceae</taxon>
        <taxon>Hymenobacter</taxon>
    </lineage>
</organism>
<evidence type="ECO:0000259" key="7">
    <source>
        <dbReference type="Pfam" id="PF07980"/>
    </source>
</evidence>
<comment type="similarity">
    <text evidence="2">Belongs to the SusD family.</text>
</comment>
<keyword evidence="10" id="KW-1185">Reference proteome</keyword>
<dbReference type="Gene3D" id="1.25.40.390">
    <property type="match status" value="1"/>
</dbReference>
<evidence type="ECO:0000256" key="6">
    <source>
        <dbReference type="SAM" id="SignalP"/>
    </source>
</evidence>
<evidence type="ECO:0000256" key="2">
    <source>
        <dbReference type="ARBA" id="ARBA00006275"/>
    </source>
</evidence>
<keyword evidence="4" id="KW-0472">Membrane</keyword>
<keyword evidence="3 6" id="KW-0732">Signal</keyword>
<protein>
    <submittedName>
        <fullName evidence="9">RagB/SusD family nutrient uptake outer membrane protein</fullName>
    </submittedName>
</protein>
<evidence type="ECO:0000256" key="5">
    <source>
        <dbReference type="ARBA" id="ARBA00023237"/>
    </source>
</evidence>
<dbReference type="EMBL" id="JBHUFD010000019">
    <property type="protein sequence ID" value="MFD1875607.1"/>
    <property type="molecule type" value="Genomic_DNA"/>
</dbReference>
<feature type="domain" description="RagB/SusD" evidence="7">
    <location>
        <begin position="358"/>
        <end position="499"/>
    </location>
</feature>
<dbReference type="CDD" id="cd08977">
    <property type="entry name" value="SusD"/>
    <property type="match status" value="1"/>
</dbReference>
<dbReference type="InterPro" id="IPR011990">
    <property type="entry name" value="TPR-like_helical_dom_sf"/>
</dbReference>
<comment type="subcellular location">
    <subcellularLocation>
        <location evidence="1">Cell outer membrane</location>
    </subcellularLocation>
</comment>
<name>A0ABW4R1P3_9BACT</name>
<feature type="signal peptide" evidence="6">
    <location>
        <begin position="1"/>
        <end position="24"/>
    </location>
</feature>
<keyword evidence="5" id="KW-0998">Cell outer membrane</keyword>
<dbReference type="SUPFAM" id="SSF48452">
    <property type="entry name" value="TPR-like"/>
    <property type="match status" value="1"/>
</dbReference>
<evidence type="ECO:0000256" key="4">
    <source>
        <dbReference type="ARBA" id="ARBA00023136"/>
    </source>
</evidence>
<dbReference type="Pfam" id="PF14322">
    <property type="entry name" value="SusD-like_3"/>
    <property type="match status" value="1"/>
</dbReference>
<gene>
    <name evidence="9" type="ORF">ACFSDX_24460</name>
</gene>
<dbReference type="InterPro" id="IPR033985">
    <property type="entry name" value="SusD-like_N"/>
</dbReference>